<name>A0ACB0F7U6_RANTA</name>
<dbReference type="Proteomes" id="UP001162501">
    <property type="component" value="Chromosome 33"/>
</dbReference>
<accession>A0ACB0F7U6</accession>
<gene>
    <name evidence="1" type="ORF">MRATA1EN3_LOCUS19972</name>
</gene>
<organism evidence="1 2">
    <name type="scientific">Rangifer tarandus platyrhynchus</name>
    <name type="common">Svalbard reindeer</name>
    <dbReference type="NCBI Taxonomy" id="3082113"/>
    <lineage>
        <taxon>Eukaryota</taxon>
        <taxon>Metazoa</taxon>
        <taxon>Chordata</taxon>
        <taxon>Craniata</taxon>
        <taxon>Vertebrata</taxon>
        <taxon>Euteleostomi</taxon>
        <taxon>Mammalia</taxon>
        <taxon>Eutheria</taxon>
        <taxon>Laurasiatheria</taxon>
        <taxon>Artiodactyla</taxon>
        <taxon>Ruminantia</taxon>
        <taxon>Pecora</taxon>
        <taxon>Cervidae</taxon>
        <taxon>Odocoileinae</taxon>
        <taxon>Rangifer</taxon>
    </lineage>
</organism>
<sequence length="80" mass="8452">MARAGATWPGTWPNCRRARRAAWESGRPPGPAPAPLLKGDAPSAGRATARLRGSFRGTLTPCQLPPRLVSGFPRGASDFL</sequence>
<reference evidence="1" key="1">
    <citation type="submission" date="2023-05" db="EMBL/GenBank/DDBJ databases">
        <authorList>
            <consortium name="ELIXIR-Norway"/>
        </authorList>
    </citation>
    <scope>NUCLEOTIDE SEQUENCE</scope>
</reference>
<evidence type="ECO:0000313" key="1">
    <source>
        <dbReference type="EMBL" id="CAI9708759.1"/>
    </source>
</evidence>
<dbReference type="EMBL" id="OX596117">
    <property type="protein sequence ID" value="CAI9708759.1"/>
    <property type="molecule type" value="Genomic_DNA"/>
</dbReference>
<protein>
    <submittedName>
        <fullName evidence="1">Uncharacterized protein</fullName>
    </submittedName>
</protein>
<proteinExistence type="predicted"/>
<evidence type="ECO:0000313" key="2">
    <source>
        <dbReference type="Proteomes" id="UP001162501"/>
    </source>
</evidence>